<protein>
    <submittedName>
        <fullName evidence="2">Uncharacterized protein</fullName>
    </submittedName>
</protein>
<reference evidence="2 3" key="1">
    <citation type="submission" date="2022-12" db="EMBL/GenBank/DDBJ databases">
        <title>Chromosome-level genome of Tegillarca granosa.</title>
        <authorList>
            <person name="Kim J."/>
        </authorList>
    </citation>
    <scope>NUCLEOTIDE SEQUENCE [LARGE SCALE GENOMIC DNA]</scope>
    <source>
        <strain evidence="2">Teg-2019</strain>
        <tissue evidence="2">Adductor muscle</tissue>
    </source>
</reference>
<dbReference type="EMBL" id="JARBDR010000337">
    <property type="protein sequence ID" value="KAJ8314939.1"/>
    <property type="molecule type" value="Genomic_DNA"/>
</dbReference>
<evidence type="ECO:0000313" key="2">
    <source>
        <dbReference type="EMBL" id="KAJ8314939.1"/>
    </source>
</evidence>
<dbReference type="Proteomes" id="UP001217089">
    <property type="component" value="Unassembled WGS sequence"/>
</dbReference>
<accession>A0ABQ9FC85</accession>
<comment type="caution">
    <text evidence="2">The sequence shown here is derived from an EMBL/GenBank/DDBJ whole genome shotgun (WGS) entry which is preliminary data.</text>
</comment>
<proteinExistence type="predicted"/>
<evidence type="ECO:0000313" key="3">
    <source>
        <dbReference type="Proteomes" id="UP001217089"/>
    </source>
</evidence>
<feature type="compositionally biased region" description="Low complexity" evidence="1">
    <location>
        <begin position="131"/>
        <end position="141"/>
    </location>
</feature>
<organism evidence="2 3">
    <name type="scientific">Tegillarca granosa</name>
    <name type="common">Malaysian cockle</name>
    <name type="synonym">Anadara granosa</name>
    <dbReference type="NCBI Taxonomy" id="220873"/>
    <lineage>
        <taxon>Eukaryota</taxon>
        <taxon>Metazoa</taxon>
        <taxon>Spiralia</taxon>
        <taxon>Lophotrochozoa</taxon>
        <taxon>Mollusca</taxon>
        <taxon>Bivalvia</taxon>
        <taxon>Autobranchia</taxon>
        <taxon>Pteriomorphia</taxon>
        <taxon>Arcoida</taxon>
        <taxon>Arcoidea</taxon>
        <taxon>Arcidae</taxon>
        <taxon>Tegillarca</taxon>
    </lineage>
</organism>
<sequence length="245" mass="27493">MMYRAVDGYLPQDQINERKRKPRTLSLGHDDHKKSKGKVVYRTIQHATSFDSPEPRDTSIQEASCFVAMQHSHSSDYIHPNTYGTPKYIEIICGPDEKPYTSSHSSYSKVDKLRKSSQSSCATSEKQRKVSQSSRHSSTSSDIYGYPLHSGLRVALPQDNNKQYEQIHSIDTERCNSTSYAQINTIPSDNSCPGYAKVRHPTQSVSSNLSEDSSVFLSPQASNSCIEELSGYDTVDYQTNKQIPP</sequence>
<feature type="region of interest" description="Disordered" evidence="1">
    <location>
        <begin position="1"/>
        <end position="37"/>
    </location>
</feature>
<keyword evidence="3" id="KW-1185">Reference proteome</keyword>
<name>A0ABQ9FC85_TEGGR</name>
<gene>
    <name evidence="2" type="ORF">KUTeg_007089</name>
</gene>
<feature type="region of interest" description="Disordered" evidence="1">
    <location>
        <begin position="103"/>
        <end position="144"/>
    </location>
</feature>
<evidence type="ECO:0000256" key="1">
    <source>
        <dbReference type="SAM" id="MobiDB-lite"/>
    </source>
</evidence>
<feature type="non-terminal residue" evidence="2">
    <location>
        <position position="245"/>
    </location>
</feature>